<evidence type="ECO:0000313" key="3">
    <source>
        <dbReference type="Proteomes" id="UP000298216"/>
    </source>
</evidence>
<evidence type="ECO:0000313" key="2">
    <source>
        <dbReference type="EMBL" id="TFW12116.1"/>
    </source>
</evidence>
<keyword evidence="3" id="KW-1185">Reference proteome</keyword>
<dbReference type="RefSeq" id="WP_135194601.1">
    <property type="nucleotide sequence ID" value="NZ_SPVH01000006.1"/>
</dbReference>
<keyword evidence="1" id="KW-0812">Transmembrane</keyword>
<accession>A0A4Y9RWH4</accession>
<comment type="caution">
    <text evidence="2">The sequence shown here is derived from an EMBL/GenBank/DDBJ whole genome shotgun (WGS) entry which is preliminary data.</text>
</comment>
<keyword evidence="1" id="KW-1133">Transmembrane helix</keyword>
<dbReference type="AlphaFoldDB" id="A0A4Y9RWH4"/>
<evidence type="ECO:0000256" key="1">
    <source>
        <dbReference type="SAM" id="Phobius"/>
    </source>
</evidence>
<organism evidence="2 3">
    <name type="scientific">Brevundimonas intermedia</name>
    <dbReference type="NCBI Taxonomy" id="74315"/>
    <lineage>
        <taxon>Bacteria</taxon>
        <taxon>Pseudomonadati</taxon>
        <taxon>Pseudomonadota</taxon>
        <taxon>Alphaproteobacteria</taxon>
        <taxon>Caulobacterales</taxon>
        <taxon>Caulobacteraceae</taxon>
        <taxon>Brevundimonas</taxon>
    </lineage>
</organism>
<proteinExistence type="predicted"/>
<keyword evidence="1" id="KW-0472">Membrane</keyword>
<name>A0A4Y9RWH4_9CAUL</name>
<sequence>MSQPAPPFPIPDQSQIGLEAFGFDLNNREIATLIYIALTILALLLWPKIRGSLGRLVKAAFHPKLTAINLVMSLYVTLCTALLALVGAWEWSNLKTTLLWWITAGFGAVFSASQIKEPKQAIRRQLRDVLTWTAVITFVAEVHSLPLIWELGLLPCIVLVSLMLGMAQVGKEHAILVGPLTWVLSFIGFGFLAFSVGGIIQDPIDFLAWHQLREFAGPLLLSLMFIPFIVGLAAVMIYETQFTSLSFRVQDEALLRYARCRALLVFGLDTDGAQRLTRAIRMMDSPDRAAVDAEIATIKRLKRVEADPPDVDPAAGWSPYRAGRFLESYGLATQDYHRSFNDWWSEAPSVKLTDRAFADRVSYYVSGTEHAATRLRLVVEASYQNDTEAADEAFRVRAQSLLAAVQATSATLPSHLLEDGQECTVVSRLNITVSKTIWGVERLGGYQRSLVVLHPAHVMTLSD</sequence>
<feature type="transmembrane region" description="Helical" evidence="1">
    <location>
        <begin position="220"/>
        <end position="238"/>
    </location>
</feature>
<feature type="transmembrane region" description="Helical" evidence="1">
    <location>
        <begin position="151"/>
        <end position="169"/>
    </location>
</feature>
<feature type="transmembrane region" description="Helical" evidence="1">
    <location>
        <begin position="181"/>
        <end position="200"/>
    </location>
</feature>
<feature type="transmembrane region" description="Helical" evidence="1">
    <location>
        <begin position="30"/>
        <end position="46"/>
    </location>
</feature>
<dbReference type="EMBL" id="SPVH01000006">
    <property type="protein sequence ID" value="TFW12116.1"/>
    <property type="molecule type" value="Genomic_DNA"/>
</dbReference>
<gene>
    <name evidence="2" type="ORF">EGY25_08685</name>
</gene>
<dbReference type="OrthoDB" id="1366695at2"/>
<protein>
    <submittedName>
        <fullName evidence="2">Uncharacterized protein</fullName>
    </submittedName>
</protein>
<feature type="transmembrane region" description="Helical" evidence="1">
    <location>
        <begin position="67"/>
        <end position="86"/>
    </location>
</feature>
<dbReference type="Proteomes" id="UP000298216">
    <property type="component" value="Unassembled WGS sequence"/>
</dbReference>
<reference evidence="2 3" key="1">
    <citation type="submission" date="2019-03" db="EMBL/GenBank/DDBJ databases">
        <title>Draft genome of Brevundimonas sp. a heavy metal resistant soil bacteria.</title>
        <authorList>
            <person name="Soto J."/>
        </authorList>
    </citation>
    <scope>NUCLEOTIDE SEQUENCE [LARGE SCALE GENOMIC DNA]</scope>
    <source>
        <strain evidence="2 3">B-10</strain>
    </source>
</reference>